<evidence type="ECO:0000256" key="5">
    <source>
        <dbReference type="ARBA" id="ARBA00022679"/>
    </source>
</evidence>
<dbReference type="RefSeq" id="WP_089766889.1">
    <property type="nucleotide sequence ID" value="NZ_FNPB01000005.1"/>
</dbReference>
<evidence type="ECO:0000256" key="9">
    <source>
        <dbReference type="ARBA" id="ARBA00022840"/>
    </source>
</evidence>
<evidence type="ECO:0000256" key="3">
    <source>
        <dbReference type="ARBA" id="ARBA00012584"/>
    </source>
</evidence>
<comment type="catalytic activity">
    <reaction evidence="11">
        <text>L-threonine + hydrogencarbonate + ATP = L-threonylcarbamoyladenylate + diphosphate + H2O</text>
        <dbReference type="Rhea" id="RHEA:36407"/>
        <dbReference type="ChEBI" id="CHEBI:15377"/>
        <dbReference type="ChEBI" id="CHEBI:17544"/>
        <dbReference type="ChEBI" id="CHEBI:30616"/>
        <dbReference type="ChEBI" id="CHEBI:33019"/>
        <dbReference type="ChEBI" id="CHEBI:57926"/>
        <dbReference type="ChEBI" id="CHEBI:73682"/>
        <dbReference type="EC" id="2.7.7.87"/>
    </reaction>
</comment>
<dbReference type="GO" id="GO:0005737">
    <property type="term" value="C:cytoplasm"/>
    <property type="evidence" value="ECO:0007669"/>
    <property type="project" value="UniProtKB-SubCell"/>
</dbReference>
<keyword evidence="6" id="KW-0819">tRNA processing</keyword>
<proteinExistence type="inferred from homology"/>
<dbReference type="InterPro" id="IPR006070">
    <property type="entry name" value="Sua5-like_dom"/>
</dbReference>
<sequence>MTKFDAGPDGGADDALDRAAAAIEAGDPVVYPTETVYGLGADASDAAAVERVFETKGRDRSKPLSIGVPTIAGARRYARPSERAIQFMQAFLPGPVTVVVERDPALPDIVTAGRDRVGVRIPDHEVALALFERVAPIPVTATSANRSGDPSVTQIAELDASLRESVGAVVDDGPAPGTESTVVDPERNVVHRRGAMADAIVAWLTDETGTEPDVEA</sequence>
<dbReference type="GO" id="GO:0000049">
    <property type="term" value="F:tRNA binding"/>
    <property type="evidence" value="ECO:0007669"/>
    <property type="project" value="TreeGrafter"/>
</dbReference>
<keyword evidence="14" id="KW-1185">Reference proteome</keyword>
<gene>
    <name evidence="13" type="ORF">SAMN04487946_10553</name>
</gene>
<dbReference type="GO" id="GO:0003725">
    <property type="term" value="F:double-stranded RNA binding"/>
    <property type="evidence" value="ECO:0007669"/>
    <property type="project" value="InterPro"/>
</dbReference>
<evidence type="ECO:0000256" key="1">
    <source>
        <dbReference type="ARBA" id="ARBA00004496"/>
    </source>
</evidence>
<comment type="similarity">
    <text evidence="2">Belongs to the SUA5 family.</text>
</comment>
<evidence type="ECO:0000256" key="8">
    <source>
        <dbReference type="ARBA" id="ARBA00022741"/>
    </source>
</evidence>
<protein>
    <recommendedName>
        <fullName evidence="10">L-threonylcarbamoyladenylate synthase</fullName>
        <ecNumber evidence="3">2.7.7.87</ecNumber>
    </recommendedName>
    <alternativeName>
        <fullName evidence="10">L-threonylcarbamoyladenylate synthase</fullName>
    </alternativeName>
</protein>
<dbReference type="NCBIfam" id="TIGR00057">
    <property type="entry name" value="L-threonylcarbamoyladenylate synthase"/>
    <property type="match status" value="1"/>
</dbReference>
<keyword evidence="9" id="KW-0067">ATP-binding</keyword>
<dbReference type="GO" id="GO:0008033">
    <property type="term" value="P:tRNA processing"/>
    <property type="evidence" value="ECO:0007669"/>
    <property type="project" value="UniProtKB-KW"/>
</dbReference>
<dbReference type="GO" id="GO:0006450">
    <property type="term" value="P:regulation of translational fidelity"/>
    <property type="evidence" value="ECO:0007669"/>
    <property type="project" value="TreeGrafter"/>
</dbReference>
<dbReference type="OrthoDB" id="39992at2157"/>
<dbReference type="Gene3D" id="3.90.870.10">
    <property type="entry name" value="DHBP synthase"/>
    <property type="match status" value="1"/>
</dbReference>
<accession>A0A1H3GCC0</accession>
<evidence type="ECO:0000256" key="4">
    <source>
        <dbReference type="ARBA" id="ARBA00022490"/>
    </source>
</evidence>
<reference evidence="14" key="1">
    <citation type="submission" date="2016-10" db="EMBL/GenBank/DDBJ databases">
        <authorList>
            <person name="Varghese N."/>
            <person name="Submissions S."/>
        </authorList>
    </citation>
    <scope>NUCLEOTIDE SEQUENCE [LARGE SCALE GENOMIC DNA]</scope>
    <source>
        <strain evidence="14">CGMCC 1.10118</strain>
    </source>
</reference>
<dbReference type="Proteomes" id="UP000199170">
    <property type="component" value="Unassembled WGS sequence"/>
</dbReference>
<dbReference type="EMBL" id="FNPB01000005">
    <property type="protein sequence ID" value="SDX99979.1"/>
    <property type="molecule type" value="Genomic_DNA"/>
</dbReference>
<dbReference type="GO" id="GO:0061710">
    <property type="term" value="F:L-threonylcarbamoyladenylate synthase"/>
    <property type="evidence" value="ECO:0007669"/>
    <property type="project" value="UniProtKB-EC"/>
</dbReference>
<keyword evidence="7" id="KW-0548">Nucleotidyltransferase</keyword>
<keyword evidence="4" id="KW-0963">Cytoplasm</keyword>
<dbReference type="PROSITE" id="PS51163">
    <property type="entry name" value="YRDC"/>
    <property type="match status" value="1"/>
</dbReference>
<evidence type="ECO:0000256" key="2">
    <source>
        <dbReference type="ARBA" id="ARBA00007663"/>
    </source>
</evidence>
<dbReference type="InterPro" id="IPR050156">
    <property type="entry name" value="TC-AMP_synthase_SUA5"/>
</dbReference>
<organism evidence="13 14">
    <name type="scientific">Halobellus clavatus</name>
    <dbReference type="NCBI Taxonomy" id="660517"/>
    <lineage>
        <taxon>Archaea</taxon>
        <taxon>Methanobacteriati</taxon>
        <taxon>Methanobacteriota</taxon>
        <taxon>Stenosarchaea group</taxon>
        <taxon>Halobacteria</taxon>
        <taxon>Halobacteriales</taxon>
        <taxon>Haloferacaceae</taxon>
        <taxon>Halobellus</taxon>
    </lineage>
</organism>
<dbReference type="EC" id="2.7.7.87" evidence="3"/>
<dbReference type="InterPro" id="IPR017945">
    <property type="entry name" value="DHBP_synth_RibB-like_a/b_dom"/>
</dbReference>
<keyword evidence="5" id="KW-0808">Transferase</keyword>
<dbReference type="Pfam" id="PF01300">
    <property type="entry name" value="Sua5_yciO_yrdC"/>
    <property type="match status" value="1"/>
</dbReference>
<dbReference type="AlphaFoldDB" id="A0A1H3GCC0"/>
<feature type="domain" description="YrdC-like" evidence="12">
    <location>
        <begin position="13"/>
        <end position="196"/>
    </location>
</feature>
<evidence type="ECO:0000256" key="6">
    <source>
        <dbReference type="ARBA" id="ARBA00022694"/>
    </source>
</evidence>
<evidence type="ECO:0000256" key="10">
    <source>
        <dbReference type="ARBA" id="ARBA00029774"/>
    </source>
</evidence>
<evidence type="ECO:0000259" key="12">
    <source>
        <dbReference type="PROSITE" id="PS51163"/>
    </source>
</evidence>
<dbReference type="PANTHER" id="PTHR17490">
    <property type="entry name" value="SUA5"/>
    <property type="match status" value="1"/>
</dbReference>
<dbReference type="SUPFAM" id="SSF55821">
    <property type="entry name" value="YrdC/RibB"/>
    <property type="match status" value="1"/>
</dbReference>
<comment type="subcellular location">
    <subcellularLocation>
        <location evidence="1">Cytoplasm</location>
    </subcellularLocation>
</comment>
<evidence type="ECO:0000256" key="11">
    <source>
        <dbReference type="ARBA" id="ARBA00048366"/>
    </source>
</evidence>
<dbReference type="GO" id="GO:0005524">
    <property type="term" value="F:ATP binding"/>
    <property type="evidence" value="ECO:0007669"/>
    <property type="project" value="UniProtKB-KW"/>
</dbReference>
<evidence type="ECO:0000256" key="7">
    <source>
        <dbReference type="ARBA" id="ARBA00022695"/>
    </source>
</evidence>
<keyword evidence="8" id="KW-0547">Nucleotide-binding</keyword>
<name>A0A1H3GCC0_9EURY</name>
<dbReference type="PANTHER" id="PTHR17490:SF16">
    <property type="entry name" value="THREONYLCARBAMOYL-AMP SYNTHASE"/>
    <property type="match status" value="1"/>
</dbReference>
<evidence type="ECO:0000313" key="14">
    <source>
        <dbReference type="Proteomes" id="UP000199170"/>
    </source>
</evidence>
<dbReference type="STRING" id="660517.SAMN04487946_10553"/>
<evidence type="ECO:0000313" key="13">
    <source>
        <dbReference type="EMBL" id="SDX99979.1"/>
    </source>
</evidence>